<dbReference type="Pfam" id="PF08542">
    <property type="entry name" value="Rep_fac_C"/>
    <property type="match status" value="1"/>
</dbReference>
<protein>
    <recommendedName>
        <fullName evidence="2">Replication factor C C-terminal domain-containing protein</fullName>
    </recommendedName>
</protein>
<sequence length="180" mass="20122">MAPSGGLDKDDADICEDPRLPDGERVKVLELGDGRSSRFSNHGVASRDKFRSEYCLGAHYLRLDVLMGNKQLTHDRSRAALSAAGTPRRQRYALLARACRGSTDQMQRVVRDFLPEGYSSQQVMDRLLDHVTSDPALSGLAEARCAILVSQVHERLTQGCDEELQLLFLFSHLRPLIQSR</sequence>
<evidence type="ECO:0000259" key="2">
    <source>
        <dbReference type="Pfam" id="PF08542"/>
    </source>
</evidence>
<dbReference type="SUPFAM" id="SSF48019">
    <property type="entry name" value="post-AAA+ oligomerization domain-like"/>
    <property type="match status" value="1"/>
</dbReference>
<reference evidence="3" key="1">
    <citation type="submission" date="2021-01" db="EMBL/GenBank/DDBJ databases">
        <authorList>
            <person name="Corre E."/>
            <person name="Pelletier E."/>
            <person name="Niang G."/>
            <person name="Scheremetjew M."/>
            <person name="Finn R."/>
            <person name="Kale V."/>
            <person name="Holt S."/>
            <person name="Cochrane G."/>
            <person name="Meng A."/>
            <person name="Brown T."/>
            <person name="Cohen L."/>
        </authorList>
    </citation>
    <scope>NUCLEOTIDE SEQUENCE</scope>
    <source>
        <strain evidence="3">CCMP3105</strain>
    </source>
</reference>
<evidence type="ECO:0000313" key="3">
    <source>
        <dbReference type="EMBL" id="CAE4574533.1"/>
    </source>
</evidence>
<dbReference type="Gene3D" id="1.20.272.10">
    <property type="match status" value="1"/>
</dbReference>
<proteinExistence type="predicted"/>
<dbReference type="GO" id="GO:0003677">
    <property type="term" value="F:DNA binding"/>
    <property type="evidence" value="ECO:0007669"/>
    <property type="project" value="InterPro"/>
</dbReference>
<accession>A0A7S4Q751</accession>
<dbReference type="InterPro" id="IPR013748">
    <property type="entry name" value="Rep_factorC_C"/>
</dbReference>
<evidence type="ECO:0000256" key="1">
    <source>
        <dbReference type="SAM" id="MobiDB-lite"/>
    </source>
</evidence>
<gene>
    <name evidence="3" type="ORF">AMON00008_LOCUS14152</name>
</gene>
<dbReference type="EMBL" id="HBNR01021257">
    <property type="protein sequence ID" value="CAE4574533.1"/>
    <property type="molecule type" value="Transcribed_RNA"/>
</dbReference>
<feature type="domain" description="Replication factor C C-terminal" evidence="2">
    <location>
        <begin position="97"/>
        <end position="170"/>
    </location>
</feature>
<name>A0A7S4Q751_9DINO</name>
<dbReference type="AlphaFoldDB" id="A0A7S4Q751"/>
<feature type="region of interest" description="Disordered" evidence="1">
    <location>
        <begin position="1"/>
        <end position="20"/>
    </location>
</feature>
<dbReference type="InterPro" id="IPR008921">
    <property type="entry name" value="DNA_pol3_clamp-load_cplx_C"/>
</dbReference>
<organism evidence="3">
    <name type="scientific">Alexandrium monilatum</name>
    <dbReference type="NCBI Taxonomy" id="311494"/>
    <lineage>
        <taxon>Eukaryota</taxon>
        <taxon>Sar</taxon>
        <taxon>Alveolata</taxon>
        <taxon>Dinophyceae</taxon>
        <taxon>Gonyaulacales</taxon>
        <taxon>Pyrocystaceae</taxon>
        <taxon>Alexandrium</taxon>
    </lineage>
</organism>
<dbReference type="GO" id="GO:0006260">
    <property type="term" value="P:DNA replication"/>
    <property type="evidence" value="ECO:0007669"/>
    <property type="project" value="InterPro"/>
</dbReference>